<evidence type="ECO:0000256" key="1">
    <source>
        <dbReference type="ARBA" id="ARBA00008343"/>
    </source>
</evidence>
<evidence type="ECO:0000256" key="3">
    <source>
        <dbReference type="ARBA" id="ARBA00022801"/>
    </source>
</evidence>
<name>A0A8T2NIC6_9TELE</name>
<feature type="compositionally biased region" description="Basic and acidic residues" evidence="7">
    <location>
        <begin position="100"/>
        <end position="118"/>
    </location>
</feature>
<dbReference type="Proteomes" id="UP000824540">
    <property type="component" value="Unassembled WGS sequence"/>
</dbReference>
<dbReference type="InterPro" id="IPR011257">
    <property type="entry name" value="DNA_glycosylase"/>
</dbReference>
<dbReference type="GO" id="GO:0016829">
    <property type="term" value="F:lyase activity"/>
    <property type="evidence" value="ECO:0007669"/>
    <property type="project" value="UniProtKB-KW"/>
</dbReference>
<dbReference type="SMART" id="SM00478">
    <property type="entry name" value="ENDO3c"/>
    <property type="match status" value="1"/>
</dbReference>
<dbReference type="GO" id="GO:0003677">
    <property type="term" value="F:DNA binding"/>
    <property type="evidence" value="ECO:0007669"/>
    <property type="project" value="InterPro"/>
</dbReference>
<dbReference type="EMBL" id="JAFBMS010000089">
    <property type="protein sequence ID" value="KAG9337412.1"/>
    <property type="molecule type" value="Genomic_DNA"/>
</dbReference>
<keyword evidence="2" id="KW-0227">DNA damage</keyword>
<reference evidence="9" key="1">
    <citation type="thesis" date="2021" institute="BYU ScholarsArchive" country="Provo, UT, USA">
        <title>Applications of and Algorithms for Genome Assembly and Genomic Analyses with an Emphasis on Marine Teleosts.</title>
        <authorList>
            <person name="Pickett B.D."/>
        </authorList>
    </citation>
    <scope>NUCLEOTIDE SEQUENCE</scope>
    <source>
        <strain evidence="9">HI-2016</strain>
    </source>
</reference>
<proteinExistence type="inferred from homology"/>
<dbReference type="CDD" id="cd00056">
    <property type="entry name" value="ENDO3c"/>
    <property type="match status" value="1"/>
</dbReference>
<keyword evidence="5" id="KW-0456">Lyase</keyword>
<comment type="similarity">
    <text evidence="1">Belongs to the Nth/MutY family.</text>
</comment>
<dbReference type="GO" id="GO:0006285">
    <property type="term" value="P:base-excision repair, AP site formation"/>
    <property type="evidence" value="ECO:0007669"/>
    <property type="project" value="TreeGrafter"/>
</dbReference>
<keyword evidence="4" id="KW-0234">DNA repair</keyword>
<gene>
    <name evidence="9" type="ORF">JZ751_028833</name>
</gene>
<dbReference type="OrthoDB" id="2099276at2759"/>
<dbReference type="GO" id="GO:0000703">
    <property type="term" value="F:oxidized pyrimidine nucleobase lesion DNA N-glycosylase activity"/>
    <property type="evidence" value="ECO:0007669"/>
    <property type="project" value="TreeGrafter"/>
</dbReference>
<dbReference type="PANTHER" id="PTHR43286:SF1">
    <property type="entry name" value="ENDONUCLEASE III-LIKE PROTEIN 1"/>
    <property type="match status" value="1"/>
</dbReference>
<sequence length="399" mass="43929">MRFVKACKSSFYLIKMTSPYFANKGCTDILIGTKTKPFNAGGVTTLSGLKVHMAKEQPSAGSAVHVKEESEDFAVSIPERDRQSPAPPVQSTGRPRRQCRREPLAKVKSEEAEQKHLPGVEVKSGGAEQVCPPPPRGRRHLKVKYEDRELKSEHWEPPDWRRQLEHIREMRKVRDAPVDHMGAEKCFDTQASPKTKVKYIKQTTAILQRDFGGDIPDTVAGLVSLPGVGPKMAHLAMTIAWKQVSGIGVDTHVHRISNRLGWMRAETKTPEDTRRALEEWLPRELWSEINWLLVGFGQQVCLPVGPQCSLCLAQHCCPSAFRVSPTKMSKSGSPRASKPSSQGRGGAGSPSPPASSHRVKVEPSSSPDPAATPKKRTKASAQKSERVPKGNCPGRPGQR</sequence>
<evidence type="ECO:0000313" key="10">
    <source>
        <dbReference type="Proteomes" id="UP000824540"/>
    </source>
</evidence>
<dbReference type="GO" id="GO:0006289">
    <property type="term" value="P:nucleotide-excision repair"/>
    <property type="evidence" value="ECO:0007669"/>
    <property type="project" value="TreeGrafter"/>
</dbReference>
<dbReference type="Gene3D" id="1.10.1670.10">
    <property type="entry name" value="Helix-hairpin-Helix base-excision DNA repair enzymes (C-terminal)"/>
    <property type="match status" value="1"/>
</dbReference>
<dbReference type="InterPro" id="IPR003265">
    <property type="entry name" value="HhH-GPD_domain"/>
</dbReference>
<dbReference type="GO" id="GO:0005634">
    <property type="term" value="C:nucleus"/>
    <property type="evidence" value="ECO:0007669"/>
    <property type="project" value="TreeGrafter"/>
</dbReference>
<keyword evidence="10" id="KW-1185">Reference proteome</keyword>
<feature type="region of interest" description="Disordered" evidence="7">
    <location>
        <begin position="323"/>
        <end position="399"/>
    </location>
</feature>
<dbReference type="InterPro" id="IPR023170">
    <property type="entry name" value="HhH_base_excis_C"/>
</dbReference>
<evidence type="ECO:0000256" key="2">
    <source>
        <dbReference type="ARBA" id="ARBA00022763"/>
    </source>
</evidence>
<evidence type="ECO:0000256" key="6">
    <source>
        <dbReference type="ARBA" id="ARBA00023295"/>
    </source>
</evidence>
<dbReference type="Gene3D" id="1.10.340.30">
    <property type="entry name" value="Hypothetical protein, domain 2"/>
    <property type="match status" value="1"/>
</dbReference>
<dbReference type="PANTHER" id="PTHR43286">
    <property type="entry name" value="ENDONUCLEASE III-LIKE PROTEIN 1"/>
    <property type="match status" value="1"/>
</dbReference>
<evidence type="ECO:0000313" key="9">
    <source>
        <dbReference type="EMBL" id="KAG9337412.1"/>
    </source>
</evidence>
<accession>A0A8T2NIC6</accession>
<evidence type="ECO:0000256" key="4">
    <source>
        <dbReference type="ARBA" id="ARBA00023204"/>
    </source>
</evidence>
<comment type="caution">
    <text evidence="9">The sequence shown here is derived from an EMBL/GenBank/DDBJ whole genome shotgun (WGS) entry which is preliminary data.</text>
</comment>
<dbReference type="GO" id="GO:0003906">
    <property type="term" value="F:DNA-(apurinic or apyrimidinic site) endonuclease activity"/>
    <property type="evidence" value="ECO:0007669"/>
    <property type="project" value="TreeGrafter"/>
</dbReference>
<dbReference type="PROSITE" id="PS01155">
    <property type="entry name" value="ENDONUCLEASE_III_2"/>
    <property type="match status" value="1"/>
</dbReference>
<dbReference type="InterPro" id="IPR000445">
    <property type="entry name" value="HhH_motif"/>
</dbReference>
<organism evidence="9 10">
    <name type="scientific">Albula glossodonta</name>
    <name type="common">roundjaw bonefish</name>
    <dbReference type="NCBI Taxonomy" id="121402"/>
    <lineage>
        <taxon>Eukaryota</taxon>
        <taxon>Metazoa</taxon>
        <taxon>Chordata</taxon>
        <taxon>Craniata</taxon>
        <taxon>Vertebrata</taxon>
        <taxon>Euteleostomi</taxon>
        <taxon>Actinopterygii</taxon>
        <taxon>Neopterygii</taxon>
        <taxon>Teleostei</taxon>
        <taxon>Albuliformes</taxon>
        <taxon>Albulidae</taxon>
        <taxon>Albula</taxon>
    </lineage>
</organism>
<protein>
    <recommendedName>
        <fullName evidence="8">HhH-GPD domain-containing protein</fullName>
    </recommendedName>
</protein>
<dbReference type="FunFam" id="1.10.1670.10:FF:000003">
    <property type="entry name" value="Endonuclease III homolog"/>
    <property type="match status" value="1"/>
</dbReference>
<dbReference type="SUPFAM" id="SSF48150">
    <property type="entry name" value="DNA-glycosylase"/>
    <property type="match status" value="1"/>
</dbReference>
<evidence type="ECO:0000256" key="7">
    <source>
        <dbReference type="SAM" id="MobiDB-lite"/>
    </source>
</evidence>
<keyword evidence="3" id="KW-0378">Hydrolase</keyword>
<evidence type="ECO:0000259" key="8">
    <source>
        <dbReference type="SMART" id="SM00478"/>
    </source>
</evidence>
<dbReference type="Pfam" id="PF00730">
    <property type="entry name" value="HhH-GPD"/>
    <property type="match status" value="1"/>
</dbReference>
<dbReference type="AlphaFoldDB" id="A0A8T2NIC6"/>
<evidence type="ECO:0000256" key="5">
    <source>
        <dbReference type="ARBA" id="ARBA00023239"/>
    </source>
</evidence>
<dbReference type="InterPro" id="IPR004036">
    <property type="entry name" value="Endonuclease-III-like_CS2"/>
</dbReference>
<keyword evidence="6" id="KW-0326">Glycosidase</keyword>
<feature type="region of interest" description="Disordered" evidence="7">
    <location>
        <begin position="74"/>
        <end position="139"/>
    </location>
</feature>
<feature type="domain" description="HhH-GPD" evidence="8">
    <location>
        <begin position="163"/>
        <end position="299"/>
    </location>
</feature>
<dbReference type="Pfam" id="PF00633">
    <property type="entry name" value="HHH"/>
    <property type="match status" value="1"/>
</dbReference>